<evidence type="ECO:0000313" key="5">
    <source>
        <dbReference type="Proteomes" id="UP000039865"/>
    </source>
</evidence>
<dbReference type="Gene3D" id="3.40.1000.10">
    <property type="entry name" value="Mog1/PsbP, alpha/beta/alpha sandwich"/>
    <property type="match status" value="2"/>
</dbReference>
<dbReference type="InterPro" id="IPR007681">
    <property type="entry name" value="Mog1"/>
</dbReference>
<dbReference type="InParanoid" id="A0A078B023"/>
<dbReference type="AlphaFoldDB" id="A0A078B023"/>
<dbReference type="PANTHER" id="PTHR15837">
    <property type="entry name" value="RAN GUANINE NUCLEOTIDE RELEASE FACTOR"/>
    <property type="match status" value="1"/>
</dbReference>
<gene>
    <name evidence="4" type="primary">Contig18555.g19717</name>
    <name evidence="4" type="ORF">STYLEM_16967</name>
</gene>
<dbReference type="GO" id="GO:0031267">
    <property type="term" value="F:small GTPase binding"/>
    <property type="evidence" value="ECO:0007669"/>
    <property type="project" value="TreeGrafter"/>
</dbReference>
<dbReference type="GO" id="GO:0005085">
    <property type="term" value="F:guanyl-nucleotide exchange factor activity"/>
    <property type="evidence" value="ECO:0007669"/>
    <property type="project" value="TreeGrafter"/>
</dbReference>
<organism evidence="4 5">
    <name type="scientific">Stylonychia lemnae</name>
    <name type="common">Ciliate</name>
    <dbReference type="NCBI Taxonomy" id="5949"/>
    <lineage>
        <taxon>Eukaryota</taxon>
        <taxon>Sar</taxon>
        <taxon>Alveolata</taxon>
        <taxon>Ciliophora</taxon>
        <taxon>Intramacronucleata</taxon>
        <taxon>Spirotrichea</taxon>
        <taxon>Stichotrichia</taxon>
        <taxon>Sporadotrichida</taxon>
        <taxon>Oxytrichidae</taxon>
        <taxon>Stylonychinae</taxon>
        <taxon>Stylonychia</taxon>
    </lineage>
</organism>
<comment type="similarity">
    <text evidence="1">Belongs to the MOG1 family.</text>
</comment>
<reference evidence="4 5" key="1">
    <citation type="submission" date="2014-06" db="EMBL/GenBank/DDBJ databases">
        <authorList>
            <person name="Swart Estienne"/>
        </authorList>
    </citation>
    <scope>NUCLEOTIDE SEQUENCE [LARGE SCALE GENOMIC DNA]</scope>
    <source>
        <strain evidence="4 5">130c</strain>
    </source>
</reference>
<evidence type="ECO:0000256" key="2">
    <source>
        <dbReference type="ARBA" id="ARBA00022448"/>
    </source>
</evidence>
<protein>
    <submittedName>
        <fullName evidence="4">Uncharacterized protein</fullName>
    </submittedName>
</protein>
<evidence type="ECO:0000313" key="4">
    <source>
        <dbReference type="EMBL" id="CDW87854.1"/>
    </source>
</evidence>
<dbReference type="Pfam" id="PF04603">
    <property type="entry name" value="Mog1"/>
    <property type="match status" value="1"/>
</dbReference>
<sequence length="185" mass="21324">MQNLPEFVRSNYQWSLRDLFGGALFIKLPLEFADIRYILQKTNNPTYSSHVPVSDNQEVFSNVNNDAQLIIELLEYHEGTEAFILKGTQKIIPNKKVNDTRDFVSIIMLLIRLKQFKTDLLITLNIPDKTLNQEGVAQGDGSSEAFTQNVAINEAMFQEAMNQIYFTDMETLENLFNTEMEMEMN</sequence>
<dbReference type="Proteomes" id="UP000039865">
    <property type="component" value="Unassembled WGS sequence"/>
</dbReference>
<keyword evidence="3" id="KW-0653">Protein transport</keyword>
<proteinExistence type="inferred from homology"/>
<evidence type="ECO:0000256" key="3">
    <source>
        <dbReference type="ARBA" id="ARBA00022927"/>
    </source>
</evidence>
<dbReference type="GO" id="GO:0006606">
    <property type="term" value="P:protein import into nucleus"/>
    <property type="evidence" value="ECO:0007669"/>
    <property type="project" value="TreeGrafter"/>
</dbReference>
<keyword evidence="5" id="KW-1185">Reference proteome</keyword>
<dbReference type="PANTHER" id="PTHR15837:SF0">
    <property type="entry name" value="RAN GUANINE NUCLEOTIDE RELEASE FACTOR"/>
    <property type="match status" value="1"/>
</dbReference>
<dbReference type="SUPFAM" id="SSF55724">
    <property type="entry name" value="Mog1p/PsbP-like"/>
    <property type="match status" value="1"/>
</dbReference>
<dbReference type="OrthoDB" id="10255285at2759"/>
<dbReference type="EMBL" id="CCKQ01015991">
    <property type="protein sequence ID" value="CDW87854.1"/>
    <property type="molecule type" value="Genomic_DNA"/>
</dbReference>
<keyword evidence="2" id="KW-0813">Transport</keyword>
<dbReference type="GO" id="GO:0005634">
    <property type="term" value="C:nucleus"/>
    <property type="evidence" value="ECO:0007669"/>
    <property type="project" value="TreeGrafter"/>
</dbReference>
<dbReference type="InterPro" id="IPR016123">
    <property type="entry name" value="Mog1/PsbP_a/b/a-sand"/>
</dbReference>
<accession>A0A078B023</accession>
<name>A0A078B023_STYLE</name>
<evidence type="ECO:0000256" key="1">
    <source>
        <dbReference type="ARBA" id="ARBA00010307"/>
    </source>
</evidence>